<dbReference type="OrthoDB" id="9797687at2"/>
<dbReference type="InterPro" id="IPR008331">
    <property type="entry name" value="Ferritin_DPS_dom"/>
</dbReference>
<dbReference type="HOGENOM" id="CLU_098183_1_3_11"/>
<gene>
    <name evidence="4" type="ORF">UM93_13965</name>
</gene>
<comment type="similarity">
    <text evidence="1 2">Belongs to the Dps family.</text>
</comment>
<dbReference type="CDD" id="cd01043">
    <property type="entry name" value="DPS"/>
    <property type="match status" value="1"/>
</dbReference>
<keyword evidence="5" id="KW-1185">Reference proteome</keyword>
<evidence type="ECO:0000259" key="3">
    <source>
        <dbReference type="Pfam" id="PF00210"/>
    </source>
</evidence>
<evidence type="ECO:0000313" key="5">
    <source>
        <dbReference type="Proteomes" id="UP000061839"/>
    </source>
</evidence>
<dbReference type="InterPro" id="IPR012347">
    <property type="entry name" value="Ferritin-like"/>
</dbReference>
<dbReference type="InterPro" id="IPR002177">
    <property type="entry name" value="DPS_DNA-bd"/>
</dbReference>
<dbReference type="PANTHER" id="PTHR42932:SF2">
    <property type="entry name" value="DNA PROTECTION DURING STARVATION PROTEIN 1"/>
    <property type="match status" value="1"/>
</dbReference>
<dbReference type="EMBL" id="CP011005">
    <property type="protein sequence ID" value="AJT42320.1"/>
    <property type="molecule type" value="Genomic_DNA"/>
</dbReference>
<evidence type="ECO:0000313" key="4">
    <source>
        <dbReference type="EMBL" id="AJT42320.1"/>
    </source>
</evidence>
<sequence>MKASETLSANLQSVLVDLIELHVQGKQAHWNIVGKNFRDLHLQLDEIIADAREFSDTIAERMRALHAVPDGRTATVTASTALPAFPSGLVDTGKAVDLVVERLDAAAATARRVHDEVDAEDPTSADLLHAIIEKLEQYSWMVGAENMSA</sequence>
<reference evidence="4 5" key="1">
    <citation type="journal article" date="2015" name="Genome Announc.">
        <title>Complete Genome Sequencing of Protease-Producing Novel Arthrobacter sp. Strain IHBB 11108 Using PacBio Single-Molecule Real-Time Sequencing Technology.</title>
        <authorList>
            <person name="Kiran S."/>
            <person name="Swarnkar M.K."/>
            <person name="Pal M."/>
            <person name="Thakur R."/>
            <person name="Tewari R."/>
            <person name="Singh A.K."/>
            <person name="Gulati A."/>
        </authorList>
    </citation>
    <scope>NUCLEOTIDE SEQUENCE [LARGE SCALE GENOMIC DNA]</scope>
    <source>
        <strain evidence="4 5">IHBB 11108</strain>
    </source>
</reference>
<dbReference type="Proteomes" id="UP000061839">
    <property type="component" value="Chromosome"/>
</dbReference>
<accession>A0A0D4C1N7</accession>
<dbReference type="Pfam" id="PF00210">
    <property type="entry name" value="Ferritin"/>
    <property type="match status" value="1"/>
</dbReference>
<dbReference type="AlphaFoldDB" id="A0A0D4C1N7"/>
<protein>
    <submittedName>
        <fullName evidence="4">DNA-binding protein</fullName>
    </submittedName>
</protein>
<dbReference type="GO" id="GO:0003677">
    <property type="term" value="F:DNA binding"/>
    <property type="evidence" value="ECO:0007669"/>
    <property type="project" value="UniProtKB-KW"/>
</dbReference>
<evidence type="ECO:0000256" key="1">
    <source>
        <dbReference type="ARBA" id="ARBA00009497"/>
    </source>
</evidence>
<name>A0A0D4C1N7_9MICC</name>
<dbReference type="STRING" id="1618207.UM93_13965"/>
<dbReference type="InterPro" id="IPR009078">
    <property type="entry name" value="Ferritin-like_SF"/>
</dbReference>
<dbReference type="GO" id="GO:0016722">
    <property type="term" value="F:oxidoreductase activity, acting on metal ions"/>
    <property type="evidence" value="ECO:0007669"/>
    <property type="project" value="InterPro"/>
</dbReference>
<dbReference type="PIRSF" id="PIRSF005900">
    <property type="entry name" value="Dps"/>
    <property type="match status" value="1"/>
</dbReference>
<evidence type="ECO:0000256" key="2">
    <source>
        <dbReference type="RuleBase" id="RU003875"/>
    </source>
</evidence>
<dbReference type="GO" id="GO:0008199">
    <property type="term" value="F:ferric iron binding"/>
    <property type="evidence" value="ECO:0007669"/>
    <property type="project" value="InterPro"/>
</dbReference>
<dbReference type="PATRIC" id="fig|1618207.4.peg.2836"/>
<proteinExistence type="inferred from homology"/>
<keyword evidence="4" id="KW-0238">DNA-binding</keyword>
<dbReference type="PROSITE" id="PS00818">
    <property type="entry name" value="DPS_1"/>
    <property type="match status" value="1"/>
</dbReference>
<organism evidence="4 5">
    <name type="scientific">Psychromicrobium lacuslunae</name>
    <dbReference type="NCBI Taxonomy" id="1618207"/>
    <lineage>
        <taxon>Bacteria</taxon>
        <taxon>Bacillati</taxon>
        <taxon>Actinomycetota</taxon>
        <taxon>Actinomycetes</taxon>
        <taxon>Micrococcales</taxon>
        <taxon>Micrococcaceae</taxon>
        <taxon>Psychromicrobium</taxon>
    </lineage>
</organism>
<dbReference type="RefSeq" id="WP_045076146.1">
    <property type="nucleotide sequence ID" value="NZ_CP011005.1"/>
</dbReference>
<dbReference type="InterPro" id="IPR023188">
    <property type="entry name" value="DPS_DNA-bd_CS"/>
</dbReference>
<feature type="domain" description="Ferritin/DPS" evidence="3">
    <location>
        <begin position="9"/>
        <end position="144"/>
    </location>
</feature>
<dbReference type="PRINTS" id="PR01346">
    <property type="entry name" value="HELNAPAPROT"/>
</dbReference>
<dbReference type="SUPFAM" id="SSF47240">
    <property type="entry name" value="Ferritin-like"/>
    <property type="match status" value="1"/>
</dbReference>
<dbReference type="PANTHER" id="PTHR42932">
    <property type="entry name" value="GENERAL STRESS PROTEIN 20U"/>
    <property type="match status" value="1"/>
</dbReference>
<dbReference type="Gene3D" id="1.20.1260.10">
    <property type="match status" value="1"/>
</dbReference>
<dbReference type="KEGG" id="ari:UM93_13965"/>